<evidence type="ECO:0000259" key="1">
    <source>
        <dbReference type="SMART" id="SM00849"/>
    </source>
</evidence>
<feature type="domain" description="Metallo-beta-lactamase" evidence="1">
    <location>
        <begin position="65"/>
        <end position="282"/>
    </location>
</feature>
<dbReference type="PANTHER" id="PTHR42951:SF4">
    <property type="entry name" value="ACYL-COENZYME A THIOESTERASE MBLAC2"/>
    <property type="match status" value="1"/>
</dbReference>
<dbReference type="EMBL" id="JACCJC010000014">
    <property type="protein sequence ID" value="KAF6237492.1"/>
    <property type="molecule type" value="Genomic_DNA"/>
</dbReference>
<keyword evidence="3" id="KW-1185">Reference proteome</keyword>
<protein>
    <recommendedName>
        <fullName evidence="1">Metallo-beta-lactamase domain-containing protein</fullName>
    </recommendedName>
</protein>
<dbReference type="Proteomes" id="UP000578531">
    <property type="component" value="Unassembled WGS sequence"/>
</dbReference>
<dbReference type="InterPro" id="IPR050855">
    <property type="entry name" value="NDM-1-like"/>
</dbReference>
<dbReference type="GeneID" id="59286047"/>
<dbReference type="Pfam" id="PF00753">
    <property type="entry name" value="Lactamase_B"/>
    <property type="match status" value="1"/>
</dbReference>
<comment type="caution">
    <text evidence="2">The sequence shown here is derived from an EMBL/GenBank/DDBJ whole genome shotgun (WGS) entry which is preliminary data.</text>
</comment>
<dbReference type="AlphaFoldDB" id="A0A8H6FZ69"/>
<gene>
    <name evidence="2" type="ORF">HO173_004382</name>
</gene>
<evidence type="ECO:0000313" key="3">
    <source>
        <dbReference type="Proteomes" id="UP000578531"/>
    </source>
</evidence>
<dbReference type="CDD" id="cd06262">
    <property type="entry name" value="metallo-hydrolase-like_MBL-fold"/>
    <property type="match status" value="1"/>
</dbReference>
<dbReference type="Gene3D" id="3.60.15.10">
    <property type="entry name" value="Ribonuclease Z/Hydroxyacylglutathione hydrolase-like"/>
    <property type="match status" value="1"/>
</dbReference>
<name>A0A8H6FZ69_9LECA</name>
<dbReference type="SMART" id="SM00849">
    <property type="entry name" value="Lactamase_B"/>
    <property type="match status" value="1"/>
</dbReference>
<dbReference type="PANTHER" id="PTHR42951">
    <property type="entry name" value="METALLO-BETA-LACTAMASE DOMAIN-CONTAINING"/>
    <property type="match status" value="1"/>
</dbReference>
<dbReference type="InterPro" id="IPR001279">
    <property type="entry name" value="Metallo-B-lactamas"/>
</dbReference>
<accession>A0A8H6FZ69</accession>
<proteinExistence type="predicted"/>
<organism evidence="2 3">
    <name type="scientific">Letharia columbiana</name>
    <dbReference type="NCBI Taxonomy" id="112416"/>
    <lineage>
        <taxon>Eukaryota</taxon>
        <taxon>Fungi</taxon>
        <taxon>Dikarya</taxon>
        <taxon>Ascomycota</taxon>
        <taxon>Pezizomycotina</taxon>
        <taxon>Lecanoromycetes</taxon>
        <taxon>OSLEUM clade</taxon>
        <taxon>Lecanoromycetidae</taxon>
        <taxon>Lecanorales</taxon>
        <taxon>Lecanorineae</taxon>
        <taxon>Parmeliaceae</taxon>
        <taxon>Letharia</taxon>
    </lineage>
</organism>
<evidence type="ECO:0000313" key="2">
    <source>
        <dbReference type="EMBL" id="KAF6237492.1"/>
    </source>
</evidence>
<sequence length="347" mass="39437">MIPSSSPPTALPSKQLLPIKISLSSRSRPGLMAANPSRSQYFTCSRLNATTFVVYENDKYEEHPFIYVKIYDDPRLVVISDTGCGGGDEDREHYHNLKKYIETCPAAANDGKPLNPIEARRTYFIICTHCHYDHILGLKHFQTASTSILASSFDRHFIEKNLPVHSLCEFLDVPTPEYTVSYWADDLDKLSFDGKPLHLQILHTPGHTPDELAWYDEQERHLYVGDSFYERVAKDNSYEQAIIFPKEGNWVHYMQSLEKLLRFVEEKNEEPGKATIRIGCGHITSSVDGVEILIIVQQLFQDIIAGKAPIVHLEEKRGEEYALWKADGEPRFSVAAPKRLALEATKA</sequence>
<dbReference type="InterPro" id="IPR036866">
    <property type="entry name" value="RibonucZ/Hydroxyglut_hydro"/>
</dbReference>
<dbReference type="RefSeq" id="XP_037166816.1">
    <property type="nucleotide sequence ID" value="XM_037306306.1"/>
</dbReference>
<dbReference type="SUPFAM" id="SSF56281">
    <property type="entry name" value="Metallo-hydrolase/oxidoreductase"/>
    <property type="match status" value="1"/>
</dbReference>
<dbReference type="OrthoDB" id="3341310at2759"/>
<reference evidence="2 3" key="1">
    <citation type="journal article" date="2020" name="Genomics">
        <title>Complete, high-quality genomes from long-read metagenomic sequencing of two wolf lichen thalli reveals enigmatic genome architecture.</title>
        <authorList>
            <person name="McKenzie S.K."/>
            <person name="Walston R.F."/>
            <person name="Allen J.L."/>
        </authorList>
    </citation>
    <scope>NUCLEOTIDE SEQUENCE [LARGE SCALE GENOMIC DNA]</scope>
    <source>
        <strain evidence="2">WasteWater2</strain>
    </source>
</reference>